<evidence type="ECO:0000313" key="7">
    <source>
        <dbReference type="Proteomes" id="UP000663870"/>
    </source>
</evidence>
<accession>A0A819JSM2</accession>
<evidence type="ECO:0000313" key="5">
    <source>
        <dbReference type="EMBL" id="CAF3911756.1"/>
    </source>
</evidence>
<dbReference type="EMBL" id="CAJNOL010004749">
    <property type="protein sequence ID" value="CAF1594005.1"/>
    <property type="molecule type" value="Genomic_DNA"/>
</dbReference>
<comment type="caution">
    <text evidence="6">The sequence shown here is derived from an EMBL/GenBank/DDBJ whole genome shotgun (WGS) entry which is preliminary data.</text>
</comment>
<proteinExistence type="predicted"/>
<dbReference type="Proteomes" id="UP000663854">
    <property type="component" value="Unassembled WGS sequence"/>
</dbReference>
<dbReference type="Proteomes" id="UP000663823">
    <property type="component" value="Unassembled WGS sequence"/>
</dbReference>
<reference evidence="6" key="1">
    <citation type="submission" date="2021-02" db="EMBL/GenBank/DDBJ databases">
        <authorList>
            <person name="Nowell W R."/>
        </authorList>
    </citation>
    <scope>NUCLEOTIDE SEQUENCE</scope>
</reference>
<protein>
    <submittedName>
        <fullName evidence="6">Uncharacterized protein</fullName>
    </submittedName>
</protein>
<organism evidence="6 8">
    <name type="scientific">Rotaria sordida</name>
    <dbReference type="NCBI Taxonomy" id="392033"/>
    <lineage>
        <taxon>Eukaryota</taxon>
        <taxon>Metazoa</taxon>
        <taxon>Spiralia</taxon>
        <taxon>Gnathifera</taxon>
        <taxon>Rotifera</taxon>
        <taxon>Eurotatoria</taxon>
        <taxon>Bdelloidea</taxon>
        <taxon>Philodinida</taxon>
        <taxon>Philodinidae</taxon>
        <taxon>Rotaria</taxon>
    </lineage>
</organism>
<dbReference type="EMBL" id="CAJNOO010004415">
    <property type="protein sequence ID" value="CAF1380312.1"/>
    <property type="molecule type" value="Genomic_DNA"/>
</dbReference>
<evidence type="ECO:0000313" key="2">
    <source>
        <dbReference type="EMBL" id="CAF1380312.1"/>
    </source>
</evidence>
<dbReference type="Proteomes" id="UP000663874">
    <property type="component" value="Unassembled WGS sequence"/>
</dbReference>
<evidence type="ECO:0000313" key="6">
    <source>
        <dbReference type="EMBL" id="CAF3932447.1"/>
    </source>
</evidence>
<dbReference type="EMBL" id="CAJNOH010003323">
    <property type="protein sequence ID" value="CAF1332087.1"/>
    <property type="molecule type" value="Genomic_DNA"/>
</dbReference>
<dbReference type="Proteomes" id="UP000663870">
    <property type="component" value="Unassembled WGS sequence"/>
</dbReference>
<dbReference type="EMBL" id="CAJNOL010004750">
    <property type="protein sequence ID" value="CAF1594028.1"/>
    <property type="molecule type" value="Genomic_DNA"/>
</dbReference>
<dbReference type="Proteomes" id="UP000663882">
    <property type="component" value="Unassembled WGS sequence"/>
</dbReference>
<dbReference type="EMBL" id="CAJOBE010004453">
    <property type="protein sequence ID" value="CAF3932447.1"/>
    <property type="molecule type" value="Genomic_DNA"/>
</dbReference>
<dbReference type="OrthoDB" id="10132977at2759"/>
<evidence type="ECO:0000313" key="8">
    <source>
        <dbReference type="Proteomes" id="UP000663874"/>
    </source>
</evidence>
<evidence type="ECO:0000313" key="1">
    <source>
        <dbReference type="EMBL" id="CAF1332087.1"/>
    </source>
</evidence>
<dbReference type="AlphaFoldDB" id="A0A819JSM2"/>
<gene>
    <name evidence="6" type="ORF">FNK824_LOCUS22217</name>
    <name evidence="3" type="ORF">JXQ802_LOCUS47528</name>
    <name evidence="4" type="ORF">JXQ802_LOCUS47530</name>
    <name evidence="5" type="ORF">OTI717_LOCUS24336</name>
    <name evidence="1" type="ORF">PYM288_LOCUS31460</name>
    <name evidence="2" type="ORF">RFH988_LOCUS33811</name>
</gene>
<evidence type="ECO:0000313" key="3">
    <source>
        <dbReference type="EMBL" id="CAF1594005.1"/>
    </source>
</evidence>
<name>A0A819JSM2_9BILA</name>
<evidence type="ECO:0000313" key="4">
    <source>
        <dbReference type="EMBL" id="CAF1594028.1"/>
    </source>
</evidence>
<keyword evidence="7" id="KW-1185">Reference proteome</keyword>
<dbReference type="EMBL" id="CAJOAX010004574">
    <property type="protein sequence ID" value="CAF3911756.1"/>
    <property type="molecule type" value="Genomic_DNA"/>
</dbReference>
<sequence length="81" mass="9255">MTLQQSTYSHPIINAFAREKFYELAKKHIDTLNLKFCNKAVITCVQSQWLIVNSIYQHVFEAHGGTDKAYYSALICINTNG</sequence>